<dbReference type="STRING" id="68231.AQJ30_31775"/>
<proteinExistence type="predicted"/>
<feature type="domain" description="DUF4232" evidence="3">
    <location>
        <begin position="45"/>
        <end position="161"/>
    </location>
</feature>
<evidence type="ECO:0000313" key="5">
    <source>
        <dbReference type="Proteomes" id="UP000053271"/>
    </source>
</evidence>
<feature type="chain" id="PRO_5039026313" description="DUF4232 domain-containing protein" evidence="2">
    <location>
        <begin position="20"/>
        <end position="178"/>
    </location>
</feature>
<organism evidence="4 5">
    <name type="scientific">Streptomyces longwoodensis</name>
    <dbReference type="NCBI Taxonomy" id="68231"/>
    <lineage>
        <taxon>Bacteria</taxon>
        <taxon>Bacillati</taxon>
        <taxon>Actinomycetota</taxon>
        <taxon>Actinomycetes</taxon>
        <taxon>Kitasatosporales</taxon>
        <taxon>Streptomycetaceae</taxon>
        <taxon>Streptomyces</taxon>
    </lineage>
</organism>
<feature type="region of interest" description="Disordered" evidence="1">
    <location>
        <begin position="25"/>
        <end position="47"/>
    </location>
</feature>
<keyword evidence="2" id="KW-0732">Signal</keyword>
<sequence length="178" mass="17596">MRAVPITVTTLAAALLLTACDNGGDSGNDDAKPPSTPSAAASGGCAADGLDAQVGPVSEAPAAGDTGTVTVTLTNKGAECTLKGFPVVRLHADTAVDVPQDPSAPAQALTLPEQGTASFTITYVRGDGGKSVAAKTASYALPNGTGDPVDFDWTYGDVARKDDGAVDATVSGFQQAGD</sequence>
<dbReference type="Proteomes" id="UP000053271">
    <property type="component" value="Unassembled WGS sequence"/>
</dbReference>
<accession>A0A117QKT7</accession>
<dbReference type="Pfam" id="PF14016">
    <property type="entry name" value="DUF4232"/>
    <property type="match status" value="1"/>
</dbReference>
<evidence type="ECO:0000256" key="1">
    <source>
        <dbReference type="SAM" id="MobiDB-lite"/>
    </source>
</evidence>
<dbReference type="EMBL" id="LMWS01000043">
    <property type="protein sequence ID" value="KUN33839.1"/>
    <property type="molecule type" value="Genomic_DNA"/>
</dbReference>
<dbReference type="RefSeq" id="WP_067240814.1">
    <property type="nucleotide sequence ID" value="NZ_KQ948563.1"/>
</dbReference>
<feature type="compositionally biased region" description="Low complexity" evidence="1">
    <location>
        <begin position="37"/>
        <end position="47"/>
    </location>
</feature>
<dbReference type="InterPro" id="IPR025326">
    <property type="entry name" value="DUF4232"/>
</dbReference>
<name>A0A117QKT7_9ACTN</name>
<gene>
    <name evidence="4" type="ORF">AQJ30_31775</name>
</gene>
<dbReference type="GeneID" id="91429163"/>
<feature type="signal peptide" evidence="2">
    <location>
        <begin position="1"/>
        <end position="19"/>
    </location>
</feature>
<protein>
    <recommendedName>
        <fullName evidence="3">DUF4232 domain-containing protein</fullName>
    </recommendedName>
</protein>
<keyword evidence="5" id="KW-1185">Reference proteome</keyword>
<dbReference type="AlphaFoldDB" id="A0A117QKT7"/>
<dbReference type="PROSITE" id="PS51257">
    <property type="entry name" value="PROKAR_LIPOPROTEIN"/>
    <property type="match status" value="1"/>
</dbReference>
<reference evidence="4 5" key="1">
    <citation type="submission" date="2015-10" db="EMBL/GenBank/DDBJ databases">
        <title>Draft genome sequence of Streptomyces longwoodensis DSM 41677, type strain for the species Streptomyces longwoodensis.</title>
        <authorList>
            <person name="Ruckert C."/>
            <person name="Winkler A."/>
            <person name="Kalinowski J."/>
            <person name="Kampfer P."/>
            <person name="Glaeser S."/>
        </authorList>
    </citation>
    <scope>NUCLEOTIDE SEQUENCE [LARGE SCALE GENOMIC DNA]</scope>
    <source>
        <strain evidence="4 5">DSM 41677</strain>
    </source>
</reference>
<evidence type="ECO:0000259" key="3">
    <source>
        <dbReference type="Pfam" id="PF14016"/>
    </source>
</evidence>
<comment type="caution">
    <text evidence="4">The sequence shown here is derived from an EMBL/GenBank/DDBJ whole genome shotgun (WGS) entry which is preliminary data.</text>
</comment>
<evidence type="ECO:0000256" key="2">
    <source>
        <dbReference type="SAM" id="SignalP"/>
    </source>
</evidence>
<evidence type="ECO:0000313" key="4">
    <source>
        <dbReference type="EMBL" id="KUN33839.1"/>
    </source>
</evidence>